<evidence type="ECO:0000256" key="1">
    <source>
        <dbReference type="ARBA" id="ARBA00023172"/>
    </source>
</evidence>
<feature type="region of interest" description="Disordered" evidence="2">
    <location>
        <begin position="331"/>
        <end position="350"/>
    </location>
</feature>
<proteinExistence type="predicted"/>
<evidence type="ECO:0000313" key="4">
    <source>
        <dbReference type="Proteomes" id="UP000198866"/>
    </source>
</evidence>
<dbReference type="Proteomes" id="UP000198866">
    <property type="component" value="Unassembled WGS sequence"/>
</dbReference>
<reference evidence="4" key="1">
    <citation type="submission" date="2016-10" db="EMBL/GenBank/DDBJ databases">
        <authorList>
            <person name="Varghese N."/>
            <person name="Submissions S."/>
        </authorList>
    </citation>
    <scope>NUCLEOTIDE SEQUENCE [LARGE SCALE GENOMIC DNA]</scope>
    <source>
        <strain evidence="4">LMG 26031</strain>
    </source>
</reference>
<evidence type="ECO:0000256" key="2">
    <source>
        <dbReference type="SAM" id="MobiDB-lite"/>
    </source>
</evidence>
<dbReference type="SUPFAM" id="SSF56349">
    <property type="entry name" value="DNA breaking-rejoining enzymes"/>
    <property type="match status" value="1"/>
</dbReference>
<organism evidence="3 4">
    <name type="scientific">Paraburkholderia diazotrophica</name>
    <dbReference type="NCBI Taxonomy" id="667676"/>
    <lineage>
        <taxon>Bacteria</taxon>
        <taxon>Pseudomonadati</taxon>
        <taxon>Pseudomonadota</taxon>
        <taxon>Betaproteobacteria</taxon>
        <taxon>Burkholderiales</taxon>
        <taxon>Burkholderiaceae</taxon>
        <taxon>Paraburkholderia</taxon>
    </lineage>
</organism>
<name>A0A1H7EKK5_9BURK</name>
<keyword evidence="4" id="KW-1185">Reference proteome</keyword>
<dbReference type="GO" id="GO:0006310">
    <property type="term" value="P:DNA recombination"/>
    <property type="evidence" value="ECO:0007669"/>
    <property type="project" value="UniProtKB-KW"/>
</dbReference>
<dbReference type="GO" id="GO:0015074">
    <property type="term" value="P:DNA integration"/>
    <property type="evidence" value="ECO:0007669"/>
    <property type="project" value="InterPro"/>
</dbReference>
<protein>
    <submittedName>
        <fullName evidence="3">Uncharacterized protein</fullName>
    </submittedName>
</protein>
<dbReference type="GO" id="GO:0003677">
    <property type="term" value="F:DNA binding"/>
    <property type="evidence" value="ECO:0007669"/>
    <property type="project" value="InterPro"/>
</dbReference>
<dbReference type="InterPro" id="IPR013762">
    <property type="entry name" value="Integrase-like_cat_sf"/>
</dbReference>
<keyword evidence="1" id="KW-0233">DNA recombination</keyword>
<accession>A0A1H7EKK5</accession>
<dbReference type="AlphaFoldDB" id="A0A1H7EKK5"/>
<feature type="non-terminal residue" evidence="3">
    <location>
        <position position="1"/>
    </location>
</feature>
<dbReference type="Gene3D" id="1.10.443.10">
    <property type="entry name" value="Intergrase catalytic core"/>
    <property type="match status" value="1"/>
</dbReference>
<gene>
    <name evidence="3" type="ORF">SAMN05192539_11111</name>
</gene>
<feature type="non-terminal residue" evidence="3">
    <location>
        <position position="350"/>
    </location>
</feature>
<sequence>RALERRVSVLADTRIRKPRDNRLVRDTRASRPSLAQSFAFGHALIDICDALTVGSIRGALPVRIPLRNGKILEEWSVRSRADAGQPRYPLINLRIEAELLLFIAQTGLNRAQAYPARIGQFHYTSHLDGYQVRRYKHRRQGEVEFEIYREYRALFERYLTWRSAMFPDDPDGLLFPFVRHGRAEDAPPRFTRVHAVCRKLGITFVPPGSLRKVRINWLLRELQDPELAAEMAQHAPGTLLRDYVEPNPQVAMLEISRFHRLADPDIAMPGPGRCVSPMPAGLPGVPPQATRPDCASPAGCLFCVHHRDVDSEDHVWSLASFRHLKSLELARDRSSPPGSRPGNPHPAALA</sequence>
<dbReference type="EMBL" id="FNYE01000111">
    <property type="protein sequence ID" value="SEK14493.1"/>
    <property type="molecule type" value="Genomic_DNA"/>
</dbReference>
<evidence type="ECO:0000313" key="3">
    <source>
        <dbReference type="EMBL" id="SEK14493.1"/>
    </source>
</evidence>
<dbReference type="InterPro" id="IPR011010">
    <property type="entry name" value="DNA_brk_join_enz"/>
</dbReference>